<evidence type="ECO:0000313" key="1">
    <source>
        <dbReference type="EMBL" id="VDN06660.1"/>
    </source>
</evidence>
<reference evidence="1 2" key="2">
    <citation type="submission" date="2018-08" db="EMBL/GenBank/DDBJ databases">
        <authorList>
            <person name="Laetsch R D."/>
            <person name="Stevens L."/>
            <person name="Kumar S."/>
            <person name="Blaxter L. M."/>
        </authorList>
    </citation>
    <scope>NUCLEOTIDE SEQUENCE [LARGE SCALE GENOMIC DNA]</scope>
</reference>
<evidence type="ECO:0000313" key="3">
    <source>
        <dbReference type="WBParaSite" id="nOo.2.0.1.t13874-RA"/>
    </source>
</evidence>
<accession>A0A182F0B1</accession>
<reference evidence="3" key="1">
    <citation type="submission" date="2016-06" db="UniProtKB">
        <authorList>
            <consortium name="WormBaseParasite"/>
        </authorList>
    </citation>
    <scope>IDENTIFICATION</scope>
</reference>
<dbReference type="WBParaSite" id="nOo.2.0.1.t13874-RA">
    <property type="protein sequence ID" value="nOo.2.0.1.t13874-RA"/>
    <property type="gene ID" value="nOo.2.0.1.g13874"/>
</dbReference>
<dbReference type="AlphaFoldDB" id="A0A182F0B1"/>
<keyword evidence="2" id="KW-1185">Reference proteome</keyword>
<organism evidence="3">
    <name type="scientific">Onchocerca ochengi</name>
    <name type="common">Filarial nematode worm</name>
    <dbReference type="NCBI Taxonomy" id="42157"/>
    <lineage>
        <taxon>Eukaryota</taxon>
        <taxon>Metazoa</taxon>
        <taxon>Ecdysozoa</taxon>
        <taxon>Nematoda</taxon>
        <taxon>Chromadorea</taxon>
        <taxon>Rhabditida</taxon>
        <taxon>Spirurina</taxon>
        <taxon>Spiruromorpha</taxon>
        <taxon>Filarioidea</taxon>
        <taxon>Onchocercidae</taxon>
        <taxon>Onchocerca</taxon>
    </lineage>
</organism>
<dbReference type="Proteomes" id="UP000271087">
    <property type="component" value="Unassembled WGS sequence"/>
</dbReference>
<dbReference type="EMBL" id="UYRW01020290">
    <property type="protein sequence ID" value="VDN06660.1"/>
    <property type="molecule type" value="Genomic_DNA"/>
</dbReference>
<proteinExistence type="predicted"/>
<name>A0A182F0B1_ONCOC</name>
<protein>
    <submittedName>
        <fullName evidence="3">DUF1902 domain-containing protein</fullName>
    </submittedName>
</protein>
<gene>
    <name evidence="1" type="ORF">NOO_LOCUS13874</name>
</gene>
<evidence type="ECO:0000313" key="2">
    <source>
        <dbReference type="Proteomes" id="UP000271087"/>
    </source>
</evidence>
<sequence>MEFYPELFVDFEVNVILQSDIESDINAVIAPFMESRLVPICYALHIDENLSP</sequence>